<dbReference type="RefSeq" id="WP_115585130.1">
    <property type="nucleotide sequence ID" value="NZ_LR134518.1"/>
</dbReference>
<protein>
    <submittedName>
        <fullName evidence="1">Uncharacterized protein</fullName>
    </submittedName>
</protein>
<dbReference type="AlphaFoldDB" id="A0A3D8IUU8"/>
<accession>A0A3D8IUU8</accession>
<gene>
    <name evidence="1" type="ORF">CQA62_05160</name>
</gene>
<sequence>MKKRFVIFGLFSLYTLEATQYKTLRLLQDTTTLSNKKILADNQQKSLIDKIKEKELELQVPRETVPVELMKYPIKSSIPKTAEVLPFLQTLLHIELGTLPNPLGISVIGSFMDENYKVKRFNGRMGENLGGKLGSSLNTYLTSVQNGTAQLPSFGNPTIDGLIGAAIKSDGLLFGNTISLPILGQTFSKGLIWQGEKGKTAAQNREAFFTNLQEKLNQSFGNGQKEWILSEGSIKVRTSAVGFKADMWLFPFMQIFGSVAYLHMEQETNVGNATIPFDQPIVATDILTGSLQSSLPESFKQPMSSITIPVGTIRNVLDGFAAMGGTNLAIGYKGFFLSCMIAGGYAQLDDLVNNVKGFVQKPFMYIAPRIGYSLEGVMTAHFGVQKIELFGATKGKDLSASTGGLVQDYSVEIEKFPVNFLIGTSFTPMRDLGISVEYVISPDVRGLNAELAYRF</sequence>
<evidence type="ECO:0000313" key="1">
    <source>
        <dbReference type="EMBL" id="RDU68780.1"/>
    </source>
</evidence>
<dbReference type="Proteomes" id="UP000257067">
    <property type="component" value="Unassembled WGS sequence"/>
</dbReference>
<name>A0A3D8IUU8_9HELI</name>
<proteinExistence type="predicted"/>
<dbReference type="EMBL" id="NXLU01000006">
    <property type="protein sequence ID" value="RDU68780.1"/>
    <property type="molecule type" value="Genomic_DNA"/>
</dbReference>
<keyword evidence="2" id="KW-1185">Reference proteome</keyword>
<organism evidence="1 2">
    <name type="scientific">Helicobacter cholecystus</name>
    <dbReference type="NCBI Taxonomy" id="45498"/>
    <lineage>
        <taxon>Bacteria</taxon>
        <taxon>Pseudomonadati</taxon>
        <taxon>Campylobacterota</taxon>
        <taxon>Epsilonproteobacteria</taxon>
        <taxon>Campylobacterales</taxon>
        <taxon>Helicobacteraceae</taxon>
        <taxon>Helicobacter</taxon>
    </lineage>
</organism>
<evidence type="ECO:0000313" key="2">
    <source>
        <dbReference type="Proteomes" id="UP000257067"/>
    </source>
</evidence>
<dbReference type="OrthoDB" id="5320029at2"/>
<reference evidence="1 2" key="1">
    <citation type="submission" date="2018-04" db="EMBL/GenBank/DDBJ databases">
        <title>Novel Campyloabacter and Helicobacter Species and Strains.</title>
        <authorList>
            <person name="Mannion A.J."/>
            <person name="Shen Z."/>
            <person name="Fox J.G."/>
        </authorList>
    </citation>
    <scope>NUCLEOTIDE SEQUENCE [LARGE SCALE GENOMIC DNA]</scope>
    <source>
        <strain evidence="1 2">ATCC 700242</strain>
    </source>
</reference>
<comment type="caution">
    <text evidence="1">The sequence shown here is derived from an EMBL/GenBank/DDBJ whole genome shotgun (WGS) entry which is preliminary data.</text>
</comment>